<dbReference type="EMBL" id="JBBCAQ010000022">
    <property type="protein sequence ID" value="KAK7591342.1"/>
    <property type="molecule type" value="Genomic_DNA"/>
</dbReference>
<sequence>MRGRQLYIRDSFFLPQIRRCRRRRRGSWVVGRGSWVVGRSRSAVKLSSPRLGSARHSFVASRRLRLALRDIVSADSLEGATVYTRLLTAHGHSVFALDNIAWIASALSWPYRTTLSTSLM</sequence>
<gene>
    <name evidence="1" type="ORF">V9T40_002955</name>
</gene>
<reference evidence="1 2" key="1">
    <citation type="submission" date="2024-03" db="EMBL/GenBank/DDBJ databases">
        <title>Adaptation during the transition from Ophiocordyceps entomopathogen to insect associate is accompanied by gene loss and intensified selection.</title>
        <authorList>
            <person name="Ward C.M."/>
            <person name="Onetto C.A."/>
            <person name="Borneman A.R."/>
        </authorList>
    </citation>
    <scope>NUCLEOTIDE SEQUENCE [LARGE SCALE GENOMIC DNA]</scope>
    <source>
        <strain evidence="1">AWRI1</strain>
        <tissue evidence="1">Single Adult Female</tissue>
    </source>
</reference>
<comment type="caution">
    <text evidence="1">The sequence shown here is derived from an EMBL/GenBank/DDBJ whole genome shotgun (WGS) entry which is preliminary data.</text>
</comment>
<dbReference type="AlphaFoldDB" id="A0AAN9TVD0"/>
<organism evidence="1 2">
    <name type="scientific">Parthenolecanium corni</name>
    <dbReference type="NCBI Taxonomy" id="536013"/>
    <lineage>
        <taxon>Eukaryota</taxon>
        <taxon>Metazoa</taxon>
        <taxon>Ecdysozoa</taxon>
        <taxon>Arthropoda</taxon>
        <taxon>Hexapoda</taxon>
        <taxon>Insecta</taxon>
        <taxon>Pterygota</taxon>
        <taxon>Neoptera</taxon>
        <taxon>Paraneoptera</taxon>
        <taxon>Hemiptera</taxon>
        <taxon>Sternorrhyncha</taxon>
        <taxon>Coccoidea</taxon>
        <taxon>Coccidae</taxon>
        <taxon>Parthenolecanium</taxon>
    </lineage>
</organism>
<proteinExistence type="predicted"/>
<evidence type="ECO:0000313" key="2">
    <source>
        <dbReference type="Proteomes" id="UP001367676"/>
    </source>
</evidence>
<keyword evidence="2" id="KW-1185">Reference proteome</keyword>
<dbReference type="Proteomes" id="UP001367676">
    <property type="component" value="Unassembled WGS sequence"/>
</dbReference>
<protein>
    <submittedName>
        <fullName evidence="1">Uncharacterized protein</fullName>
    </submittedName>
</protein>
<accession>A0AAN9TVD0</accession>
<name>A0AAN9TVD0_9HEMI</name>
<evidence type="ECO:0000313" key="1">
    <source>
        <dbReference type="EMBL" id="KAK7591342.1"/>
    </source>
</evidence>